<reference evidence="2" key="1">
    <citation type="submission" date="2017-08" db="EMBL/GenBank/DDBJ databases">
        <title>A dynamic microbial community with high functional redundancy inhabits the cold, oxic subseafloor aquifer.</title>
        <authorList>
            <person name="Tully B.J."/>
            <person name="Wheat C.G."/>
            <person name="Glazer B.T."/>
            <person name="Huber J.A."/>
        </authorList>
    </citation>
    <scope>NUCLEOTIDE SEQUENCE [LARGE SCALE GENOMIC DNA]</scope>
</reference>
<dbReference type="SUPFAM" id="SSF53335">
    <property type="entry name" value="S-adenosyl-L-methionine-dependent methyltransferases"/>
    <property type="match status" value="1"/>
</dbReference>
<evidence type="ECO:0000313" key="1">
    <source>
        <dbReference type="EMBL" id="PCI78890.1"/>
    </source>
</evidence>
<evidence type="ECO:0000313" key="2">
    <source>
        <dbReference type="Proteomes" id="UP000218767"/>
    </source>
</evidence>
<protein>
    <submittedName>
        <fullName evidence="1">Uncharacterized protein</fullName>
    </submittedName>
</protein>
<dbReference type="Gene3D" id="3.40.50.150">
    <property type="entry name" value="Vaccinia Virus protein VP39"/>
    <property type="match status" value="1"/>
</dbReference>
<comment type="caution">
    <text evidence="1">The sequence shown here is derived from an EMBL/GenBank/DDBJ whole genome shotgun (WGS) entry which is preliminary data.</text>
</comment>
<dbReference type="PANTHER" id="PTHR43861">
    <property type="entry name" value="TRANS-ACONITATE 2-METHYLTRANSFERASE-RELATED"/>
    <property type="match status" value="1"/>
</dbReference>
<accession>A0A2A4X8K4</accession>
<dbReference type="CDD" id="cd02440">
    <property type="entry name" value="AdoMet_MTases"/>
    <property type="match status" value="1"/>
</dbReference>
<gene>
    <name evidence="1" type="ORF">COB20_06000</name>
</gene>
<dbReference type="Pfam" id="PF13489">
    <property type="entry name" value="Methyltransf_23"/>
    <property type="match status" value="1"/>
</dbReference>
<proteinExistence type="predicted"/>
<dbReference type="Proteomes" id="UP000218767">
    <property type="component" value="Unassembled WGS sequence"/>
</dbReference>
<organism evidence="1 2">
    <name type="scientific">SAR86 cluster bacterium</name>
    <dbReference type="NCBI Taxonomy" id="2030880"/>
    <lineage>
        <taxon>Bacteria</taxon>
        <taxon>Pseudomonadati</taxon>
        <taxon>Pseudomonadota</taxon>
        <taxon>Gammaproteobacteria</taxon>
        <taxon>SAR86 cluster</taxon>
    </lineage>
</organism>
<dbReference type="AlphaFoldDB" id="A0A2A4X8K4"/>
<dbReference type="EMBL" id="NVUL01000025">
    <property type="protein sequence ID" value="PCI78890.1"/>
    <property type="molecule type" value="Genomic_DNA"/>
</dbReference>
<dbReference type="InterPro" id="IPR029063">
    <property type="entry name" value="SAM-dependent_MTases_sf"/>
</dbReference>
<sequence length="229" mass="25955">MHISKRGYSGYRPDIVAAISHPNISSVLDVGCGEGGIGAQLKRKTPTVEVYGIEADPALLAQAGKILDGCWAADLDTPEWASSIKDKTFDVIIFADVLEHLKSPGKVLANALPLLNKKGQIVICLPNVRHWSTFYHLYIKGVWPTNDRGIFDKTHLHFFTRRNILDLIREAGLEVVLEKRNVRIIEPWSWTNLPGKLLDWWPFRPFFTFQYIHVCEFSSDDSVDLNENK</sequence>
<name>A0A2A4X8K4_9GAMM</name>